<dbReference type="Gene3D" id="3.30.70.330">
    <property type="match status" value="1"/>
</dbReference>
<dbReference type="GO" id="GO:0003723">
    <property type="term" value="F:RNA binding"/>
    <property type="evidence" value="ECO:0007669"/>
    <property type="project" value="UniProtKB-UniRule"/>
</dbReference>
<dbReference type="InterPro" id="IPR000504">
    <property type="entry name" value="RRM_dom"/>
</dbReference>
<feature type="domain" description="RRM" evidence="12">
    <location>
        <begin position="63"/>
        <end position="147"/>
    </location>
</feature>
<evidence type="ECO:0000256" key="10">
    <source>
        <dbReference type="PIRNR" id="PIRNR036424"/>
    </source>
</evidence>
<protein>
    <recommendedName>
        <fullName evidence="9 10">Eukaryotic translation initiation factor 3 subunit B</fullName>
        <shortName evidence="9 10">eIF3b</shortName>
    </recommendedName>
    <alternativeName>
        <fullName evidence="9">Eukaryotic translation initiation factor 3 subunit 9</fullName>
    </alternativeName>
</protein>
<accession>A0A9N6WUC9</accession>
<comment type="subunit">
    <text evidence="8">Component of the eukaryotic translation initiation factor 3 (eIF-3) complex. The eIF-3 complex interacts with pix. Interacts with mxt.</text>
</comment>
<organism evidence="13">
    <name type="scientific">Evadne anonyx</name>
    <dbReference type="NCBI Taxonomy" id="141404"/>
    <lineage>
        <taxon>Eukaryota</taxon>
        <taxon>Metazoa</taxon>
        <taxon>Ecdysozoa</taxon>
        <taxon>Arthropoda</taxon>
        <taxon>Crustacea</taxon>
        <taxon>Branchiopoda</taxon>
        <taxon>Diplostraca</taxon>
        <taxon>Cladocera</taxon>
        <taxon>Onychopoda</taxon>
        <taxon>Podonidae</taxon>
        <taxon>Evadne</taxon>
    </lineage>
</organism>
<comment type="function">
    <text evidence="9">RNA-binding component of the eukaryotic translation initiation factor 3 (eIF-3) complex, which is involved in protein synthesis of a specialized repertoire of mRNAs and, together with other initiation factors, stimulates binding of mRNA and methionyl-tRNAi to the 40S ribosome. The eIF-3 complex specifically targets and initiates translation of a subset of mRNAs involved in cell proliferation.</text>
</comment>
<dbReference type="SMART" id="SM00360">
    <property type="entry name" value="RRM"/>
    <property type="match status" value="1"/>
</dbReference>
<dbReference type="CDD" id="cd12278">
    <property type="entry name" value="RRM_eIF3B"/>
    <property type="match status" value="1"/>
</dbReference>
<keyword evidence="6 9" id="KW-0694">RNA-binding</keyword>
<dbReference type="AlphaFoldDB" id="A0A9N6WUC9"/>
<keyword evidence="2 9" id="KW-0963">Cytoplasm</keyword>
<feature type="compositionally biased region" description="Basic and acidic residues" evidence="11">
    <location>
        <begin position="1"/>
        <end position="15"/>
    </location>
</feature>
<dbReference type="InterPro" id="IPR015943">
    <property type="entry name" value="WD40/YVTN_repeat-like_dom_sf"/>
</dbReference>
<gene>
    <name evidence="13" type="primary">EOG090X01UY</name>
</gene>
<keyword evidence="3 9" id="KW-0396">Initiation factor</keyword>
<sequence length="702" mass="81015">MARRKESEKSHRNPDDSDSNPNDEMEEEPDFEDPEGFDDDISEEDLMGDMMRSKPKETDGVESIIVVDGVPQVGPDRKEKLQNVLRKLFMKFGTVTNEHYPLTADGSTKGYVFIEYSNAMEALDGVKGTNGYKFDKNHTLIVNLLTDFEKYDDILEKWETPVAQPYKEQGCLQYYLLDSDACDQFSVVYEQGDKVGIYSSTQPEPTLLEERSRWTETLVQWSPLGTYISTFHAKGIALWGGEQFSQIMRFNHPGVQFIDFSPCEKYMVSFSPLADSRATDEPQAIIIWDVLTGARKRAFNADKSQALPIFKWSHDDKYFARIGEDLLSVYETPSFGLLEKKSIKVPGIRDFAWSPTDNIIAYWVAEEKDTPARVTLLDIPSRVEARVKNLFSVADCKMYWQKSGDYLCVKVDRYGKLRKDKADIKYSGIYHNMEVFHMREKQIPVDSVEIKDSTILAFAWEPVGSKFAVIHGEPPSTSVSFYEVKTGQTPTLLKKYERKACNQLYWAPSGQFIVLAGLRSMSGTLEFVDTQDFTIMNTGEHFMATNVEWDPTGRYVATAVSWWGHKVDNAYWLWSFQGKILKRVALDKFCQLQWRPRPPTLLSAQQQKDIKKSLKKYSAQFEVKDRLKMSKASKELVEKRRKLMQEYEDWRKKKQEQYAAERSSRIELRNNVDTDETEGRGGELEEETVEFFIKEETTFIDE</sequence>
<dbReference type="SUPFAM" id="SSF82171">
    <property type="entry name" value="DPP6 N-terminal domain-like"/>
    <property type="match status" value="1"/>
</dbReference>
<dbReference type="GO" id="GO:0033290">
    <property type="term" value="C:eukaryotic 48S preinitiation complex"/>
    <property type="evidence" value="ECO:0007669"/>
    <property type="project" value="UniProtKB-UniRule"/>
</dbReference>
<dbReference type="InterPro" id="IPR011400">
    <property type="entry name" value="EIF3B"/>
</dbReference>
<dbReference type="Gene3D" id="2.130.10.10">
    <property type="entry name" value="YVTN repeat-like/Quinoprotein amine dehydrogenase"/>
    <property type="match status" value="2"/>
</dbReference>
<feature type="compositionally biased region" description="Acidic residues" evidence="11">
    <location>
        <begin position="16"/>
        <end position="47"/>
    </location>
</feature>
<dbReference type="InterPro" id="IPR012677">
    <property type="entry name" value="Nucleotide-bd_a/b_plait_sf"/>
</dbReference>
<dbReference type="PIRSF" id="PIRSF036424">
    <property type="entry name" value="eIF3b"/>
    <property type="match status" value="1"/>
</dbReference>
<comment type="subcellular location">
    <subcellularLocation>
        <location evidence="1 9 10">Cytoplasm</location>
    </subcellularLocation>
</comment>
<dbReference type="SUPFAM" id="SSF54928">
    <property type="entry name" value="RNA-binding domain, RBD"/>
    <property type="match status" value="1"/>
</dbReference>
<evidence type="ECO:0000256" key="2">
    <source>
        <dbReference type="ARBA" id="ARBA00022490"/>
    </source>
</evidence>
<dbReference type="PANTHER" id="PTHR14068:SF0">
    <property type="entry name" value="EUKARYOTIC TRANSLATION INITIATION FACTOR 3 SUBUNIT B"/>
    <property type="match status" value="1"/>
</dbReference>
<feature type="region of interest" description="Disordered" evidence="11">
    <location>
        <begin position="1"/>
        <end position="59"/>
    </location>
</feature>
<evidence type="ECO:0000256" key="9">
    <source>
        <dbReference type="HAMAP-Rule" id="MF_03001"/>
    </source>
</evidence>
<dbReference type="Pfam" id="PF00076">
    <property type="entry name" value="RRM_1"/>
    <property type="match status" value="1"/>
</dbReference>
<keyword evidence="7 9" id="KW-0648">Protein biosynthesis</keyword>
<dbReference type="GO" id="GO:0031369">
    <property type="term" value="F:translation initiation factor binding"/>
    <property type="evidence" value="ECO:0007669"/>
    <property type="project" value="InterPro"/>
</dbReference>
<evidence type="ECO:0000256" key="5">
    <source>
        <dbReference type="ARBA" id="ARBA00022737"/>
    </source>
</evidence>
<reference evidence="13" key="1">
    <citation type="submission" date="2021-04" db="EMBL/GenBank/DDBJ databases">
        <authorList>
            <person name="Cornetti L."/>
        </authorList>
    </citation>
    <scope>NUCLEOTIDE SEQUENCE</scope>
</reference>
<evidence type="ECO:0000256" key="11">
    <source>
        <dbReference type="SAM" id="MobiDB-lite"/>
    </source>
</evidence>
<comment type="similarity">
    <text evidence="9 10">Belongs to the eIF-3 subunit B family.</text>
</comment>
<dbReference type="FunFam" id="2.130.10.10:FF:001060">
    <property type="entry name" value="Eukaryotic translation initiation factor 3 subunit B"/>
    <property type="match status" value="1"/>
</dbReference>
<dbReference type="InterPro" id="IPR035979">
    <property type="entry name" value="RBD_domain_sf"/>
</dbReference>
<dbReference type="Pfam" id="PF08662">
    <property type="entry name" value="eIF2A"/>
    <property type="match status" value="1"/>
</dbReference>
<keyword evidence="5" id="KW-0677">Repeat</keyword>
<evidence type="ECO:0000259" key="12">
    <source>
        <dbReference type="PROSITE" id="PS50102"/>
    </source>
</evidence>
<dbReference type="GO" id="GO:0005852">
    <property type="term" value="C:eukaryotic translation initiation factor 3 complex"/>
    <property type="evidence" value="ECO:0007669"/>
    <property type="project" value="UniProtKB-UniRule"/>
</dbReference>
<evidence type="ECO:0000256" key="1">
    <source>
        <dbReference type="ARBA" id="ARBA00004496"/>
    </source>
</evidence>
<evidence type="ECO:0000256" key="7">
    <source>
        <dbReference type="ARBA" id="ARBA00022917"/>
    </source>
</evidence>
<evidence type="ECO:0000256" key="3">
    <source>
        <dbReference type="ARBA" id="ARBA00022540"/>
    </source>
</evidence>
<dbReference type="InterPro" id="IPR034363">
    <property type="entry name" value="eIF3B_RRM"/>
</dbReference>
<keyword evidence="4" id="KW-0853">WD repeat</keyword>
<name>A0A9N6WUC9_9CRUS</name>
<dbReference type="GO" id="GO:0001732">
    <property type="term" value="P:formation of cytoplasmic translation initiation complex"/>
    <property type="evidence" value="ECO:0007669"/>
    <property type="project" value="UniProtKB-UniRule"/>
</dbReference>
<comment type="function">
    <text evidence="10">Component of the eukaryotic translation initiation factor 3 (eIF-3) complex, which is involved in protein synthesis and, together with other initiation factors, stimulates binding of mRNA and methionyl-tRNAi to the 40S ribosome.</text>
</comment>
<dbReference type="EMBL" id="OC985676">
    <property type="protein sequence ID" value="CAG4642331.1"/>
    <property type="molecule type" value="Genomic_DNA"/>
</dbReference>
<evidence type="ECO:0000256" key="4">
    <source>
        <dbReference type="ARBA" id="ARBA00022574"/>
    </source>
</evidence>
<dbReference type="GO" id="GO:0016282">
    <property type="term" value="C:eukaryotic 43S preinitiation complex"/>
    <property type="evidence" value="ECO:0007669"/>
    <property type="project" value="UniProtKB-UniRule"/>
</dbReference>
<dbReference type="HAMAP" id="MF_03001">
    <property type="entry name" value="eIF3b"/>
    <property type="match status" value="1"/>
</dbReference>
<dbReference type="InterPro" id="IPR013979">
    <property type="entry name" value="TIF_beta_prop-like"/>
</dbReference>
<dbReference type="GO" id="GO:0003743">
    <property type="term" value="F:translation initiation factor activity"/>
    <property type="evidence" value="ECO:0007669"/>
    <property type="project" value="UniProtKB-UniRule"/>
</dbReference>
<dbReference type="PROSITE" id="PS50102">
    <property type="entry name" value="RRM"/>
    <property type="match status" value="1"/>
</dbReference>
<evidence type="ECO:0000256" key="8">
    <source>
        <dbReference type="ARBA" id="ARBA00047068"/>
    </source>
</evidence>
<dbReference type="PANTHER" id="PTHR14068">
    <property type="entry name" value="EUKARYOTIC TRANSLATION INITIATION FACTOR 3 EIF3 -RELATED"/>
    <property type="match status" value="1"/>
</dbReference>
<dbReference type="FunFam" id="3.30.70.330:FF:000607">
    <property type="entry name" value="Eukaryotic translation initiation factor 3 subunit B"/>
    <property type="match status" value="1"/>
</dbReference>
<evidence type="ECO:0000313" key="13">
    <source>
        <dbReference type="EMBL" id="CAG4642331.1"/>
    </source>
</evidence>
<evidence type="ECO:0000256" key="6">
    <source>
        <dbReference type="ARBA" id="ARBA00022884"/>
    </source>
</evidence>
<proteinExistence type="inferred from homology"/>